<evidence type="ECO:0000256" key="1">
    <source>
        <dbReference type="SAM" id="MobiDB-lite"/>
    </source>
</evidence>
<protein>
    <submittedName>
        <fullName evidence="2">Uncharacterized protein</fullName>
    </submittedName>
</protein>
<name>A0A9P4Y868_CRYP1</name>
<feature type="region of interest" description="Disordered" evidence="1">
    <location>
        <begin position="29"/>
        <end position="59"/>
    </location>
</feature>
<dbReference type="RefSeq" id="XP_040779155.1">
    <property type="nucleotide sequence ID" value="XM_040925879.1"/>
</dbReference>
<feature type="compositionally biased region" description="Low complexity" evidence="1">
    <location>
        <begin position="39"/>
        <end position="59"/>
    </location>
</feature>
<evidence type="ECO:0000313" key="3">
    <source>
        <dbReference type="Proteomes" id="UP000803844"/>
    </source>
</evidence>
<accession>A0A9P4Y868</accession>
<organism evidence="2 3">
    <name type="scientific">Cryphonectria parasitica (strain ATCC 38755 / EP155)</name>
    <dbReference type="NCBI Taxonomy" id="660469"/>
    <lineage>
        <taxon>Eukaryota</taxon>
        <taxon>Fungi</taxon>
        <taxon>Dikarya</taxon>
        <taxon>Ascomycota</taxon>
        <taxon>Pezizomycotina</taxon>
        <taxon>Sordariomycetes</taxon>
        <taxon>Sordariomycetidae</taxon>
        <taxon>Diaporthales</taxon>
        <taxon>Cryphonectriaceae</taxon>
        <taxon>Cryphonectria-Endothia species complex</taxon>
        <taxon>Cryphonectria</taxon>
    </lineage>
</organism>
<comment type="caution">
    <text evidence="2">The sequence shown here is derived from an EMBL/GenBank/DDBJ whole genome shotgun (WGS) entry which is preliminary data.</text>
</comment>
<reference evidence="2" key="1">
    <citation type="journal article" date="2020" name="Phytopathology">
        <title>Genome sequence of the chestnut blight fungus Cryphonectria parasitica EP155: A fundamental resource for an archetypical invasive plant pathogen.</title>
        <authorList>
            <person name="Crouch J.A."/>
            <person name="Dawe A."/>
            <person name="Aerts A."/>
            <person name="Barry K."/>
            <person name="Churchill A.C.L."/>
            <person name="Grimwood J."/>
            <person name="Hillman B."/>
            <person name="Milgroom M.G."/>
            <person name="Pangilinan J."/>
            <person name="Smith M."/>
            <person name="Salamov A."/>
            <person name="Schmutz J."/>
            <person name="Yadav J."/>
            <person name="Grigoriev I.V."/>
            <person name="Nuss D."/>
        </authorList>
    </citation>
    <scope>NUCLEOTIDE SEQUENCE</scope>
    <source>
        <strain evidence="2">EP155</strain>
    </source>
</reference>
<sequence>MSSSILMTGQPCALSSPIPYFNRQPPAWIQQLTESRPPSSETSSIETSSSETSSSETSFETIIEDDKEAFDVELPAPSSVSFLEWLNYPPIWTVERMAKMPDGKLSWELELRPVACPFREAIDMDFDGLLNFCFSCKEEYVRKVPDILRPPLYNIRRIPGKRTHRFLEKVYWGKECMIIVEFRTWAYTPTPSPKAFRYPRVLKTIPKCLSKTNLKTPHFNNKFEKYCNLNYINRVQAIREPI</sequence>
<dbReference type="AlphaFoldDB" id="A0A9P4Y868"/>
<evidence type="ECO:0000313" key="2">
    <source>
        <dbReference type="EMBL" id="KAF3768194.1"/>
    </source>
</evidence>
<dbReference type="Proteomes" id="UP000803844">
    <property type="component" value="Unassembled WGS sequence"/>
</dbReference>
<gene>
    <name evidence="2" type="ORF">M406DRAFT_75538</name>
</gene>
<dbReference type="EMBL" id="MU032345">
    <property type="protein sequence ID" value="KAF3768194.1"/>
    <property type="molecule type" value="Genomic_DNA"/>
</dbReference>
<keyword evidence="3" id="KW-1185">Reference proteome</keyword>
<proteinExistence type="predicted"/>
<dbReference type="GeneID" id="63843008"/>